<evidence type="ECO:0000256" key="1">
    <source>
        <dbReference type="SAM" id="MobiDB-lite"/>
    </source>
</evidence>
<dbReference type="AlphaFoldDB" id="A0A645HUI4"/>
<evidence type="ECO:0000313" key="2">
    <source>
        <dbReference type="EMBL" id="MPN42132.1"/>
    </source>
</evidence>
<name>A0A645HUI4_9ZZZZ</name>
<accession>A0A645HUI4</accession>
<protein>
    <submittedName>
        <fullName evidence="2">Uncharacterized protein</fullName>
    </submittedName>
</protein>
<gene>
    <name evidence="2" type="ORF">SDC9_189688</name>
</gene>
<sequence length="78" mass="7559">MSIPTPDGSGFPIGGRSCDATGSGAPVATPPDTFAVASGASAGFGTSVGFGMSVETVAVIVFADDEIPDTEIPLSLPS</sequence>
<comment type="caution">
    <text evidence="2">The sequence shown here is derived from an EMBL/GenBank/DDBJ whole genome shotgun (WGS) entry which is preliminary data.</text>
</comment>
<dbReference type="EMBL" id="VSSQ01099656">
    <property type="protein sequence ID" value="MPN42132.1"/>
    <property type="molecule type" value="Genomic_DNA"/>
</dbReference>
<organism evidence="2">
    <name type="scientific">bioreactor metagenome</name>
    <dbReference type="NCBI Taxonomy" id="1076179"/>
    <lineage>
        <taxon>unclassified sequences</taxon>
        <taxon>metagenomes</taxon>
        <taxon>ecological metagenomes</taxon>
    </lineage>
</organism>
<reference evidence="2" key="1">
    <citation type="submission" date="2019-08" db="EMBL/GenBank/DDBJ databases">
        <authorList>
            <person name="Kucharzyk K."/>
            <person name="Murdoch R.W."/>
            <person name="Higgins S."/>
            <person name="Loffler F."/>
        </authorList>
    </citation>
    <scope>NUCLEOTIDE SEQUENCE</scope>
</reference>
<proteinExistence type="predicted"/>
<feature type="region of interest" description="Disordered" evidence="1">
    <location>
        <begin position="1"/>
        <end position="25"/>
    </location>
</feature>